<protein>
    <submittedName>
        <fullName evidence="7">Putative TetR family transcriptional regulator</fullName>
    </submittedName>
</protein>
<dbReference type="Proteomes" id="UP000238164">
    <property type="component" value="Chromosome 1"/>
</dbReference>
<dbReference type="SUPFAM" id="SSF46689">
    <property type="entry name" value="Homeodomain-like"/>
    <property type="match status" value="1"/>
</dbReference>
<dbReference type="PANTHER" id="PTHR30055">
    <property type="entry name" value="HTH-TYPE TRANSCRIPTIONAL REGULATOR RUTR"/>
    <property type="match status" value="1"/>
</dbReference>
<organism evidence="7 8">
    <name type="scientific">Micropruina glycogenica</name>
    <dbReference type="NCBI Taxonomy" id="75385"/>
    <lineage>
        <taxon>Bacteria</taxon>
        <taxon>Bacillati</taxon>
        <taxon>Actinomycetota</taxon>
        <taxon>Actinomycetes</taxon>
        <taxon>Propionibacteriales</taxon>
        <taxon>Nocardioidaceae</taxon>
        <taxon>Micropruina</taxon>
    </lineage>
</organism>
<evidence type="ECO:0000256" key="4">
    <source>
        <dbReference type="ARBA" id="ARBA00023163"/>
    </source>
</evidence>
<gene>
    <name evidence="7" type="ORF">MPLG2_3003</name>
</gene>
<dbReference type="PROSITE" id="PS50977">
    <property type="entry name" value="HTH_TETR_2"/>
    <property type="match status" value="1"/>
</dbReference>
<accession>A0A2N9JKD0</accession>
<feature type="DNA-binding region" description="H-T-H motif" evidence="5">
    <location>
        <begin position="30"/>
        <end position="49"/>
    </location>
</feature>
<dbReference type="InterPro" id="IPR009057">
    <property type="entry name" value="Homeodomain-like_sf"/>
</dbReference>
<evidence type="ECO:0000259" key="6">
    <source>
        <dbReference type="PROSITE" id="PS50977"/>
    </source>
</evidence>
<dbReference type="Gene3D" id="1.10.357.10">
    <property type="entry name" value="Tetracycline Repressor, domain 2"/>
    <property type="match status" value="1"/>
</dbReference>
<evidence type="ECO:0000256" key="3">
    <source>
        <dbReference type="ARBA" id="ARBA00023125"/>
    </source>
</evidence>
<keyword evidence="3 5" id="KW-0238">DNA-binding</keyword>
<dbReference type="InterPro" id="IPR050109">
    <property type="entry name" value="HTH-type_TetR-like_transc_reg"/>
</dbReference>
<proteinExistence type="predicted"/>
<keyword evidence="8" id="KW-1185">Reference proteome</keyword>
<evidence type="ECO:0000256" key="2">
    <source>
        <dbReference type="ARBA" id="ARBA00023015"/>
    </source>
</evidence>
<name>A0A2N9JKD0_9ACTN</name>
<dbReference type="Pfam" id="PF13977">
    <property type="entry name" value="TetR_C_6"/>
    <property type="match status" value="1"/>
</dbReference>
<dbReference type="OrthoDB" id="9816296at2"/>
<reference evidence="7 8" key="1">
    <citation type="submission" date="2018-02" db="EMBL/GenBank/DDBJ databases">
        <authorList>
            <person name="Cohen D.B."/>
            <person name="Kent A.D."/>
        </authorList>
    </citation>
    <scope>NUCLEOTIDE SEQUENCE [LARGE SCALE GENOMIC DNA]</scope>
    <source>
        <strain evidence="7">1</strain>
    </source>
</reference>
<dbReference type="PANTHER" id="PTHR30055:SF234">
    <property type="entry name" value="HTH-TYPE TRANSCRIPTIONAL REGULATOR BETI"/>
    <property type="match status" value="1"/>
</dbReference>
<evidence type="ECO:0000256" key="1">
    <source>
        <dbReference type="ARBA" id="ARBA00022491"/>
    </source>
</evidence>
<dbReference type="InterPro" id="IPR001647">
    <property type="entry name" value="HTH_TetR"/>
</dbReference>
<dbReference type="Pfam" id="PF00440">
    <property type="entry name" value="TetR_N"/>
    <property type="match status" value="1"/>
</dbReference>
<dbReference type="EMBL" id="LT985188">
    <property type="protein sequence ID" value="SPD88033.1"/>
    <property type="molecule type" value="Genomic_DNA"/>
</dbReference>
<dbReference type="InterPro" id="IPR039538">
    <property type="entry name" value="BetI_C"/>
</dbReference>
<keyword evidence="4" id="KW-0804">Transcription</keyword>
<evidence type="ECO:0000256" key="5">
    <source>
        <dbReference type="PROSITE-ProRule" id="PRU00335"/>
    </source>
</evidence>
<dbReference type="GO" id="GO:0000976">
    <property type="term" value="F:transcription cis-regulatory region binding"/>
    <property type="evidence" value="ECO:0007669"/>
    <property type="project" value="TreeGrafter"/>
</dbReference>
<dbReference type="InterPro" id="IPR036271">
    <property type="entry name" value="Tet_transcr_reg_TetR-rel_C_sf"/>
</dbReference>
<evidence type="ECO:0000313" key="7">
    <source>
        <dbReference type="EMBL" id="SPD88033.1"/>
    </source>
</evidence>
<evidence type="ECO:0000313" key="8">
    <source>
        <dbReference type="Proteomes" id="UP000238164"/>
    </source>
</evidence>
<dbReference type="GO" id="GO:0003700">
    <property type="term" value="F:DNA-binding transcription factor activity"/>
    <property type="evidence" value="ECO:0007669"/>
    <property type="project" value="TreeGrafter"/>
</dbReference>
<feature type="domain" description="HTH tetR-type" evidence="6">
    <location>
        <begin position="7"/>
        <end position="67"/>
    </location>
</feature>
<dbReference type="SUPFAM" id="SSF48498">
    <property type="entry name" value="Tetracyclin repressor-like, C-terminal domain"/>
    <property type="match status" value="1"/>
</dbReference>
<dbReference type="AlphaFoldDB" id="A0A2N9JKD0"/>
<keyword evidence="1" id="KW-0678">Repressor</keyword>
<dbReference type="KEGG" id="mgg:MPLG2_3003"/>
<sequence>MGTRDADTGRQSIMLAVWQLIAHHGIEAVTFRRVAERAHVSVGRIQHHYGTRDALVRAACAAMIEGAHAQYQELPDDPSARLKHILLHALPDSPRARFGASVWHAYLAKSVDDAEISRLLAETKRGTEDECVRLIKLSTRPPGDIDARIAARRLLALADGLTVRVLIGDLSGREAHELLESELAALGR</sequence>
<keyword evidence="2" id="KW-0805">Transcription regulation</keyword>